<protein>
    <recommendedName>
        <fullName evidence="3">Amidohydrolase family protein</fullName>
    </recommendedName>
</protein>
<dbReference type="AlphaFoldDB" id="A0A964T947"/>
<evidence type="ECO:0000313" key="1">
    <source>
        <dbReference type="EMBL" id="NAY90525.1"/>
    </source>
</evidence>
<dbReference type="PANTHER" id="PTHR43135">
    <property type="entry name" value="ALPHA-D-RIBOSE 1-METHYLPHOSPHONATE 5-TRIPHOSPHATE DIPHOSPHATASE"/>
    <property type="match status" value="1"/>
</dbReference>
<accession>A0A964T947</accession>
<comment type="caution">
    <text evidence="1">The sequence shown here is derived from an EMBL/GenBank/DDBJ whole genome shotgun (WGS) entry which is preliminary data.</text>
</comment>
<organism evidence="1 2">
    <name type="scientific">Flagellimonas ochracea</name>
    <dbReference type="NCBI Taxonomy" id="2696472"/>
    <lineage>
        <taxon>Bacteria</taxon>
        <taxon>Pseudomonadati</taxon>
        <taxon>Bacteroidota</taxon>
        <taxon>Flavobacteriia</taxon>
        <taxon>Flavobacteriales</taxon>
        <taxon>Flavobacteriaceae</taxon>
        <taxon>Flagellimonas</taxon>
    </lineage>
</organism>
<sequence>MRYLYCFFALLLISIHPSCKQKKEIQTWGTAYTNGQWYNGKDFISKVFYEVDGIFSDESPDSIVKTTDLKGGYVIPPFASAHNHNLDREWQLGFLPKAYLDEGTFYYQALTSMQKQANALRSFFENDSTIDVKFAQQGLTSTLGHPFMAYEPFSMGLTFDNWESNMDKILQSRIEENNSYIFIDSISQIDEKLNIFYNSNPDVAKIYLLDVENYKVNSNTGTAGLHGLSKPVARLVAEKLKKKGFTVYAHIETASDFEFAAEIGVDCVAHMPGYGFEGLPENELKYYVDDQSMQKAASKGMRVIPTTAISISRRTIKDSLAKTAFTKSFLTRFKNAGGNIIVGSDMFNMTLTPEIDALHALDIFSNEELLKILTMDTPQYVFPERKIGKLEAGYEASFLVLENNPLRDFSAIKDIVFAAKQGIVLPN</sequence>
<gene>
    <name evidence="1" type="ORF">GTQ34_01225</name>
</gene>
<dbReference type="Gene3D" id="2.30.40.10">
    <property type="entry name" value="Urease, subunit C, domain 1"/>
    <property type="match status" value="1"/>
</dbReference>
<keyword evidence="2" id="KW-1185">Reference proteome</keyword>
<reference evidence="1" key="1">
    <citation type="submission" date="2020-01" db="EMBL/GenBank/DDBJ databases">
        <title>Muricauda ochracea sp. nov., isolated from a tidal flat of Garorim bay in Korea.</title>
        <authorList>
            <person name="Kim D."/>
            <person name="Yoo Y."/>
            <person name="Kim J.-J."/>
        </authorList>
    </citation>
    <scope>NUCLEOTIDE SEQUENCE</scope>
    <source>
        <strain evidence="1">JGD-17</strain>
    </source>
</reference>
<dbReference type="Proteomes" id="UP000667650">
    <property type="component" value="Unassembled WGS sequence"/>
</dbReference>
<proteinExistence type="predicted"/>
<name>A0A964T947_9FLAO</name>
<evidence type="ECO:0000313" key="2">
    <source>
        <dbReference type="Proteomes" id="UP000667650"/>
    </source>
</evidence>
<dbReference type="SUPFAM" id="SSF51556">
    <property type="entry name" value="Metallo-dependent hydrolases"/>
    <property type="match status" value="1"/>
</dbReference>
<dbReference type="InterPro" id="IPR032466">
    <property type="entry name" value="Metal_Hydrolase"/>
</dbReference>
<dbReference type="RefSeq" id="WP_166521938.1">
    <property type="nucleotide sequence ID" value="NZ_JAAABI010000001.1"/>
</dbReference>
<evidence type="ECO:0008006" key="3">
    <source>
        <dbReference type="Google" id="ProtNLM"/>
    </source>
</evidence>
<dbReference type="GO" id="GO:0016810">
    <property type="term" value="F:hydrolase activity, acting on carbon-nitrogen (but not peptide) bonds"/>
    <property type="evidence" value="ECO:0007669"/>
    <property type="project" value="InterPro"/>
</dbReference>
<dbReference type="InterPro" id="IPR011059">
    <property type="entry name" value="Metal-dep_hydrolase_composite"/>
</dbReference>
<dbReference type="Gene3D" id="3.20.20.140">
    <property type="entry name" value="Metal-dependent hydrolases"/>
    <property type="match status" value="1"/>
</dbReference>
<dbReference type="PANTHER" id="PTHR43135:SF3">
    <property type="entry name" value="ALPHA-D-RIBOSE 1-METHYLPHOSPHONATE 5-TRIPHOSPHATE DIPHOSPHATASE"/>
    <property type="match status" value="1"/>
</dbReference>
<dbReference type="EMBL" id="JAAABI010000001">
    <property type="protein sequence ID" value="NAY90525.1"/>
    <property type="molecule type" value="Genomic_DNA"/>
</dbReference>
<dbReference type="InterPro" id="IPR051781">
    <property type="entry name" value="Metallo-dep_Hydrolase"/>
</dbReference>